<keyword evidence="5 7" id="KW-0378">Hydrolase</keyword>
<evidence type="ECO:0000256" key="6">
    <source>
        <dbReference type="PIRSR" id="PIRSR600223-1"/>
    </source>
</evidence>
<evidence type="ECO:0000256" key="5">
    <source>
        <dbReference type="ARBA" id="ARBA00022801"/>
    </source>
</evidence>
<reference evidence="9" key="1">
    <citation type="submission" date="2019-04" db="EMBL/GenBank/DDBJ databases">
        <title>Evolution of Biomass-Degrading Anaerobic Consortia Revealed by Metagenomics.</title>
        <authorList>
            <person name="Peng X."/>
        </authorList>
    </citation>
    <scope>NUCLEOTIDE SEQUENCE</scope>
    <source>
        <strain evidence="9">SIG311</strain>
    </source>
</reference>
<dbReference type="InterPro" id="IPR019533">
    <property type="entry name" value="Peptidase_S26"/>
</dbReference>
<dbReference type="GO" id="GO:0004252">
    <property type="term" value="F:serine-type endopeptidase activity"/>
    <property type="evidence" value="ECO:0007669"/>
    <property type="project" value="InterPro"/>
</dbReference>
<dbReference type="PANTHER" id="PTHR43390">
    <property type="entry name" value="SIGNAL PEPTIDASE I"/>
    <property type="match status" value="1"/>
</dbReference>
<evidence type="ECO:0000313" key="10">
    <source>
        <dbReference type="Proteomes" id="UP000766246"/>
    </source>
</evidence>
<feature type="domain" description="Peptidase S26" evidence="8">
    <location>
        <begin position="86"/>
        <end position="229"/>
    </location>
</feature>
<dbReference type="NCBIfam" id="TIGR02227">
    <property type="entry name" value="sigpep_I_bact"/>
    <property type="match status" value="1"/>
</dbReference>
<dbReference type="InterPro" id="IPR019758">
    <property type="entry name" value="Pept_S26A_signal_pept_1_CS"/>
</dbReference>
<evidence type="ECO:0000256" key="4">
    <source>
        <dbReference type="ARBA" id="ARBA00013208"/>
    </source>
</evidence>
<evidence type="ECO:0000256" key="2">
    <source>
        <dbReference type="ARBA" id="ARBA00004401"/>
    </source>
</evidence>
<comment type="catalytic activity">
    <reaction evidence="1 7">
        <text>Cleavage of hydrophobic, N-terminal signal or leader sequences from secreted and periplasmic proteins.</text>
        <dbReference type="EC" id="3.4.21.89"/>
    </reaction>
</comment>
<keyword evidence="7" id="KW-1133">Transmembrane helix</keyword>
<feature type="active site" evidence="6">
    <location>
        <position position="151"/>
    </location>
</feature>
<dbReference type="Gene3D" id="2.10.109.10">
    <property type="entry name" value="Umud Fragment, subunit A"/>
    <property type="match status" value="1"/>
</dbReference>
<comment type="similarity">
    <text evidence="3 7">Belongs to the peptidase S26 family.</text>
</comment>
<dbReference type="InterPro" id="IPR000223">
    <property type="entry name" value="Pept_S26A_signal_pept_1"/>
</dbReference>
<dbReference type="EC" id="3.4.21.89" evidence="4 7"/>
<evidence type="ECO:0000256" key="3">
    <source>
        <dbReference type="ARBA" id="ARBA00009370"/>
    </source>
</evidence>
<keyword evidence="7" id="KW-0812">Transmembrane</keyword>
<proteinExistence type="inferred from homology"/>
<name>A0A927U917_9FIRM</name>
<dbReference type="GO" id="GO:0005886">
    <property type="term" value="C:plasma membrane"/>
    <property type="evidence" value="ECO:0007669"/>
    <property type="project" value="UniProtKB-SubCell"/>
</dbReference>
<dbReference type="CDD" id="cd06530">
    <property type="entry name" value="S26_SPase_I"/>
    <property type="match status" value="1"/>
</dbReference>
<comment type="caution">
    <text evidence="9">The sequence shown here is derived from an EMBL/GenBank/DDBJ whole genome shotgun (WGS) entry which is preliminary data.</text>
</comment>
<dbReference type="PANTHER" id="PTHR43390:SF1">
    <property type="entry name" value="CHLOROPLAST PROCESSING PEPTIDASE"/>
    <property type="match status" value="1"/>
</dbReference>
<dbReference type="Pfam" id="PF10502">
    <property type="entry name" value="Peptidase_S26"/>
    <property type="match status" value="1"/>
</dbReference>
<evidence type="ECO:0000256" key="1">
    <source>
        <dbReference type="ARBA" id="ARBA00000677"/>
    </source>
</evidence>
<dbReference type="InterPro" id="IPR036286">
    <property type="entry name" value="LexA/Signal_pep-like_sf"/>
</dbReference>
<organism evidence="9 10">
    <name type="scientific">Pseudobutyrivibrio ruminis</name>
    <dbReference type="NCBI Taxonomy" id="46206"/>
    <lineage>
        <taxon>Bacteria</taxon>
        <taxon>Bacillati</taxon>
        <taxon>Bacillota</taxon>
        <taxon>Clostridia</taxon>
        <taxon>Lachnospirales</taxon>
        <taxon>Lachnospiraceae</taxon>
        <taxon>Pseudobutyrivibrio</taxon>
    </lineage>
</organism>
<keyword evidence="7" id="KW-0645">Protease</keyword>
<dbReference type="SUPFAM" id="SSF51306">
    <property type="entry name" value="LexA/Signal peptidase"/>
    <property type="match status" value="1"/>
</dbReference>
<accession>A0A927U917</accession>
<sequence>MIEKIRIHFSYICGVTLLDKFKIGAVILIIIIVITCFIFCKMHAKHLTEAFLEDDIEDEELESYSPNNLLEDIICFYKLNTVFVLKILRFFIIWFLFFVVIFSFGVSATPSMEPTIMVHDFSVESKLAYLIKKPQRGDIISFDRDDKHYGKRVVGIEGDKIEFHDGYVYINGEIYDESAYLDEDVETNCNRTFEVPEKCVFVLGDNREGSIDSRFWKNPYVSYKEIKSKCLFTVPLHLIFG</sequence>
<feature type="transmembrane region" description="Helical" evidence="7">
    <location>
        <begin position="87"/>
        <end position="107"/>
    </location>
</feature>
<comment type="caution">
    <text evidence="7">Lacks conserved residue(s) required for the propagation of feature annotation.</text>
</comment>
<dbReference type="EMBL" id="SVER01000012">
    <property type="protein sequence ID" value="MBE5919356.1"/>
    <property type="molecule type" value="Genomic_DNA"/>
</dbReference>
<dbReference type="AlphaFoldDB" id="A0A927U917"/>
<dbReference type="PRINTS" id="PR00727">
    <property type="entry name" value="LEADERPTASE"/>
</dbReference>
<gene>
    <name evidence="9" type="primary">lepB</name>
    <name evidence="9" type="ORF">E7272_05860</name>
</gene>
<evidence type="ECO:0000313" key="9">
    <source>
        <dbReference type="EMBL" id="MBE5919356.1"/>
    </source>
</evidence>
<dbReference type="PROSITE" id="PS00761">
    <property type="entry name" value="SPASE_I_3"/>
    <property type="match status" value="1"/>
</dbReference>
<protein>
    <recommendedName>
        <fullName evidence="4 7">Signal peptidase I</fullName>
        <ecNumber evidence="4 7">3.4.21.89</ecNumber>
    </recommendedName>
</protein>
<comment type="subcellular location">
    <subcellularLocation>
        <location evidence="2">Cell membrane</location>
        <topology evidence="2">Single-pass type II membrane protein</topology>
    </subcellularLocation>
    <subcellularLocation>
        <location evidence="7">Membrane</location>
        <topology evidence="7">Single-pass type II membrane protein</topology>
    </subcellularLocation>
</comment>
<keyword evidence="7" id="KW-0472">Membrane</keyword>
<dbReference type="GO" id="GO:0006465">
    <property type="term" value="P:signal peptide processing"/>
    <property type="evidence" value="ECO:0007669"/>
    <property type="project" value="InterPro"/>
</dbReference>
<evidence type="ECO:0000259" key="8">
    <source>
        <dbReference type="Pfam" id="PF10502"/>
    </source>
</evidence>
<dbReference type="GO" id="GO:0009003">
    <property type="term" value="F:signal peptidase activity"/>
    <property type="evidence" value="ECO:0007669"/>
    <property type="project" value="UniProtKB-EC"/>
</dbReference>
<feature type="active site" evidence="6">
    <location>
        <position position="111"/>
    </location>
</feature>
<dbReference type="Proteomes" id="UP000766246">
    <property type="component" value="Unassembled WGS sequence"/>
</dbReference>
<evidence type="ECO:0000256" key="7">
    <source>
        <dbReference type="RuleBase" id="RU362042"/>
    </source>
</evidence>
<feature type="transmembrane region" description="Helical" evidence="7">
    <location>
        <begin position="21"/>
        <end position="44"/>
    </location>
</feature>